<gene>
    <name evidence="1" type="ORF">BOH78_5287</name>
</gene>
<evidence type="ECO:0000313" key="1">
    <source>
        <dbReference type="EMBL" id="ONH70344.1"/>
    </source>
</evidence>
<name>A0A1V2LF16_PICKU</name>
<dbReference type="Proteomes" id="UP000189274">
    <property type="component" value="Unassembled WGS sequence"/>
</dbReference>
<dbReference type="EMBL" id="MQVM01000143">
    <property type="protein sequence ID" value="ONH70344.1"/>
    <property type="molecule type" value="Genomic_DNA"/>
</dbReference>
<evidence type="ECO:0000313" key="2">
    <source>
        <dbReference type="Proteomes" id="UP000189274"/>
    </source>
</evidence>
<proteinExistence type="predicted"/>
<accession>A0A1V2LF16</accession>
<dbReference type="AlphaFoldDB" id="A0A1V2LF16"/>
<protein>
    <submittedName>
        <fullName evidence="1">Uncharacterized protein</fullName>
    </submittedName>
</protein>
<organism evidence="1 2">
    <name type="scientific">Pichia kudriavzevii</name>
    <name type="common">Yeast</name>
    <name type="synonym">Issatchenkia orientalis</name>
    <dbReference type="NCBI Taxonomy" id="4909"/>
    <lineage>
        <taxon>Eukaryota</taxon>
        <taxon>Fungi</taxon>
        <taxon>Dikarya</taxon>
        <taxon>Ascomycota</taxon>
        <taxon>Saccharomycotina</taxon>
        <taxon>Pichiomycetes</taxon>
        <taxon>Pichiales</taxon>
        <taxon>Pichiaceae</taxon>
        <taxon>Pichia</taxon>
    </lineage>
</organism>
<comment type="caution">
    <text evidence="1">The sequence shown here is derived from an EMBL/GenBank/DDBJ whole genome shotgun (WGS) entry which is preliminary data.</text>
</comment>
<reference evidence="2" key="1">
    <citation type="journal article" date="2017" name="Genome Announc.">
        <title>Genome sequences of Cyberlindnera fabianii 65, Pichia kudriavzevii 129, and Saccharomyces cerevisiae 131 isolated from fermented masau fruits in Zimbabwe.</title>
        <authorList>
            <person name="van Rijswijck I.M.H."/>
            <person name="Derks M.F.L."/>
            <person name="Abee T."/>
            <person name="de Ridder D."/>
            <person name="Smid E.J."/>
        </authorList>
    </citation>
    <scope>NUCLEOTIDE SEQUENCE [LARGE SCALE GENOMIC DNA]</scope>
    <source>
        <strain evidence="2">129</strain>
    </source>
</reference>
<sequence>MGISCYPIEYGMLEVQDQQERKRKA</sequence>